<keyword evidence="1" id="KW-0472">Membrane</keyword>
<feature type="transmembrane region" description="Helical" evidence="1">
    <location>
        <begin position="391"/>
        <end position="413"/>
    </location>
</feature>
<reference evidence="2 3" key="1">
    <citation type="journal article" date="2020" name="ISME J.">
        <title>Comparative genomics reveals insights into cyanobacterial evolution and habitat adaptation.</title>
        <authorList>
            <person name="Chen M.Y."/>
            <person name="Teng W.K."/>
            <person name="Zhao L."/>
            <person name="Hu C.X."/>
            <person name="Zhou Y.K."/>
            <person name="Han B.P."/>
            <person name="Song L.R."/>
            <person name="Shu W.S."/>
        </authorList>
    </citation>
    <scope>NUCLEOTIDE SEQUENCE [LARGE SCALE GENOMIC DNA]</scope>
    <source>
        <strain evidence="2 3">FACHB-119</strain>
    </source>
</reference>
<accession>A0ABR8CYW8</accession>
<evidence type="ECO:0000313" key="3">
    <source>
        <dbReference type="Proteomes" id="UP000661112"/>
    </source>
</evidence>
<evidence type="ECO:0000256" key="1">
    <source>
        <dbReference type="SAM" id="Phobius"/>
    </source>
</evidence>
<keyword evidence="3" id="KW-1185">Reference proteome</keyword>
<sequence>MSRDILGQISGEDWIKKGGLDVPDDIFNALDSPFDWFDSLKPINFSRGNLPTLENILDSFPETEIGDIVKASSLEMLRTSYGINKCFNSKAHINLTGKGNQIATSLKLKTRDRQIYYAAVQANNFFLNMNLLNKQLSSSSYNGQMGEVSIYQKVKESEIKNKDWLQSLVEKIQDEAVKILEPLLEQLQEKKDYIPEQVISGIKFVREKVLEESAKFYIDVEQTLQQIKNDFAEGIKALKEKALDAFIADMRELRKKIFNPAIKDFRTFIRKANKLLSFIKNEKYKNDSVGDYTVSSSFSTAIVPVASPNVIDVINVVNAIASGILQTFILKGVAIPTQLAEALTKTVTSIVLKGLNASGSEAVRYIAGDVLRGAKDLLPAVFNNTGMFAGVWGFLTSCAPYIIAAAVIIIIAIKLSQKSDIGNWITLLAIGDNKNQEPDTVFARLFGDVQEKLKDLGKLKEDLLQETGKIYENVYAFSFDGDARKLCVDMSLAVPVPMKDEIATQLWTEFSTKFDFLIQQ</sequence>
<gene>
    <name evidence="2" type="ORF">H6G83_04355</name>
</gene>
<organism evidence="2 3">
    <name type="scientific">Anabaena azotica FACHB-119</name>
    <dbReference type="NCBI Taxonomy" id="947527"/>
    <lineage>
        <taxon>Bacteria</taxon>
        <taxon>Bacillati</taxon>
        <taxon>Cyanobacteriota</taxon>
        <taxon>Cyanophyceae</taxon>
        <taxon>Nostocales</taxon>
        <taxon>Nostocaceae</taxon>
        <taxon>Anabaena</taxon>
        <taxon>Anabaena azotica</taxon>
    </lineage>
</organism>
<keyword evidence="1" id="KW-1133">Transmembrane helix</keyword>
<dbReference type="RefSeq" id="WP_190467505.1">
    <property type="nucleotide sequence ID" value="NZ_JACJSG010000004.1"/>
</dbReference>
<protein>
    <submittedName>
        <fullName evidence="2">Uncharacterized protein</fullName>
    </submittedName>
</protein>
<keyword evidence="1" id="KW-0812">Transmembrane</keyword>
<name>A0ABR8CYW8_9NOST</name>
<dbReference type="Proteomes" id="UP000661112">
    <property type="component" value="Unassembled WGS sequence"/>
</dbReference>
<proteinExistence type="predicted"/>
<dbReference type="EMBL" id="JACJSG010000004">
    <property type="protein sequence ID" value="MBD2499857.1"/>
    <property type="molecule type" value="Genomic_DNA"/>
</dbReference>
<evidence type="ECO:0000313" key="2">
    <source>
        <dbReference type="EMBL" id="MBD2499857.1"/>
    </source>
</evidence>
<comment type="caution">
    <text evidence="2">The sequence shown here is derived from an EMBL/GenBank/DDBJ whole genome shotgun (WGS) entry which is preliminary data.</text>
</comment>